<evidence type="ECO:0000313" key="18">
    <source>
        <dbReference type="Proteomes" id="UP001183006"/>
    </source>
</evidence>
<dbReference type="CDD" id="cd07034">
    <property type="entry name" value="TPP_PYR_PFOR_IOR-alpha_like"/>
    <property type="match status" value="1"/>
</dbReference>
<dbReference type="EC" id="1.2.7.8" evidence="3 14"/>
<dbReference type="InterPro" id="IPR029061">
    <property type="entry name" value="THDP-binding"/>
</dbReference>
<evidence type="ECO:0000256" key="5">
    <source>
        <dbReference type="ARBA" id="ARBA00022448"/>
    </source>
</evidence>
<dbReference type="InterPro" id="IPR017721">
    <property type="entry name" value="IorA"/>
</dbReference>
<comment type="cofactor">
    <cofactor evidence="14">
        <name>[4Fe-4S] cluster</name>
        <dbReference type="ChEBI" id="CHEBI:49883"/>
    </cofactor>
    <text evidence="14">Binds 2 [4Fe-4S] clusters. In this family the first cluster has a non-standard and varying [4Fe-4S] binding motif CX(2)CX(2)CX(4-5)CP.</text>
</comment>
<dbReference type="GO" id="GO:0043805">
    <property type="term" value="F:indolepyruvate ferredoxin oxidoreductase activity"/>
    <property type="evidence" value="ECO:0007669"/>
    <property type="project" value="UniProtKB-UniRule"/>
</dbReference>
<evidence type="ECO:0000256" key="1">
    <source>
        <dbReference type="ARBA" id="ARBA00002995"/>
    </source>
</evidence>
<dbReference type="InterPro" id="IPR011766">
    <property type="entry name" value="TPP_enzyme_TPP-bd"/>
</dbReference>
<evidence type="ECO:0000256" key="4">
    <source>
        <dbReference type="ARBA" id="ARBA00017710"/>
    </source>
</evidence>
<dbReference type="EMBL" id="CP133594">
    <property type="protein sequence ID" value="WMW22460.1"/>
    <property type="molecule type" value="Genomic_DNA"/>
</dbReference>
<dbReference type="InterPro" id="IPR002880">
    <property type="entry name" value="Pyrv_Fd/Flavodoxin_OxRdtase_N"/>
</dbReference>
<evidence type="ECO:0000256" key="10">
    <source>
        <dbReference type="ARBA" id="ARBA00023004"/>
    </source>
</evidence>
<dbReference type="GO" id="GO:0006082">
    <property type="term" value="P:organic acid metabolic process"/>
    <property type="evidence" value="ECO:0007669"/>
    <property type="project" value="UniProtKB-ARBA"/>
</dbReference>
<dbReference type="Gene3D" id="3.40.50.970">
    <property type="match status" value="2"/>
</dbReference>
<evidence type="ECO:0000256" key="8">
    <source>
        <dbReference type="ARBA" id="ARBA00022982"/>
    </source>
</evidence>
<keyword evidence="9 14" id="KW-0560">Oxidoreductase</keyword>
<dbReference type="PIRSF" id="PIRSF006439">
    <property type="entry name" value="Indolepyruvate_ferr_oxidored"/>
    <property type="match status" value="1"/>
</dbReference>
<dbReference type="SUPFAM" id="SSF52922">
    <property type="entry name" value="TK C-terminal domain-like"/>
    <property type="match status" value="1"/>
</dbReference>
<name>A0AA51YJC3_9EURY</name>
<evidence type="ECO:0000256" key="12">
    <source>
        <dbReference type="ARBA" id="ARBA00030514"/>
    </source>
</evidence>
<dbReference type="GO" id="GO:0044272">
    <property type="term" value="P:sulfur compound biosynthetic process"/>
    <property type="evidence" value="ECO:0007669"/>
    <property type="project" value="UniProtKB-ARBA"/>
</dbReference>
<comment type="function">
    <text evidence="1 14">Catalyzes the ferredoxin-dependent oxidative decarboxylation of arylpyruvates.</text>
</comment>
<dbReference type="SUPFAM" id="SSF52518">
    <property type="entry name" value="Thiamin diphosphate-binding fold (THDP-binding)"/>
    <property type="match status" value="2"/>
</dbReference>
<evidence type="ECO:0000256" key="7">
    <source>
        <dbReference type="ARBA" id="ARBA00022723"/>
    </source>
</evidence>
<comment type="catalytic activity">
    <reaction evidence="13 14">
        <text>indole-3-pyruvate + 2 oxidized [2Fe-2S]-[ferredoxin] + CoA = (indol-3-yl)acetyl-CoA + 2 reduced [2Fe-2S]-[ferredoxin] + CO2 + H(+)</text>
        <dbReference type="Rhea" id="RHEA:12645"/>
        <dbReference type="Rhea" id="RHEA-COMP:10000"/>
        <dbReference type="Rhea" id="RHEA-COMP:10001"/>
        <dbReference type="ChEBI" id="CHEBI:15378"/>
        <dbReference type="ChEBI" id="CHEBI:16526"/>
        <dbReference type="ChEBI" id="CHEBI:17640"/>
        <dbReference type="ChEBI" id="CHEBI:33737"/>
        <dbReference type="ChEBI" id="CHEBI:33738"/>
        <dbReference type="ChEBI" id="CHEBI:57271"/>
        <dbReference type="ChEBI" id="CHEBI:57287"/>
        <dbReference type="EC" id="1.2.7.8"/>
    </reaction>
</comment>
<evidence type="ECO:0000256" key="9">
    <source>
        <dbReference type="ARBA" id="ARBA00023002"/>
    </source>
</evidence>
<gene>
    <name evidence="17" type="ORF">RE476_01185</name>
</gene>
<dbReference type="KEGG" id="mmav:RE476_01185"/>
<dbReference type="Pfam" id="PF02775">
    <property type="entry name" value="TPP_enzyme_C"/>
    <property type="match status" value="1"/>
</dbReference>
<reference evidence="17" key="1">
    <citation type="submission" date="2023-08" db="EMBL/GenBank/DDBJ databases">
        <title>Methanolobus mangrovi sp. nov. and Methanolobus sediminis sp. nov, two novel methylotrophic methanogens isolated from mangrove sediments in China.</title>
        <authorList>
            <person name="Zhou J."/>
        </authorList>
    </citation>
    <scope>NUCLEOTIDE SEQUENCE</scope>
    <source>
        <strain evidence="17">FTZ2</strain>
    </source>
</reference>
<keyword evidence="18" id="KW-1185">Reference proteome</keyword>
<protein>
    <recommendedName>
        <fullName evidence="4 14">Indolepyruvate oxidoreductase subunit IorA</fullName>
        <shortName evidence="14">IOR</shortName>
        <ecNumber evidence="3 14">1.2.7.8</ecNumber>
    </recommendedName>
    <alternativeName>
        <fullName evidence="12 14">Indolepyruvate ferredoxin oxidoreductase subunit alpha</fullName>
    </alternativeName>
</protein>
<dbReference type="InterPro" id="IPR045025">
    <property type="entry name" value="HACL1-like"/>
</dbReference>
<keyword evidence="5 14" id="KW-0813">Transport</keyword>
<keyword evidence="7 14" id="KW-0479">Metal-binding</keyword>
<dbReference type="GeneID" id="84228712"/>
<dbReference type="GO" id="GO:0046872">
    <property type="term" value="F:metal ion binding"/>
    <property type="evidence" value="ECO:0007669"/>
    <property type="project" value="UniProtKB-UniRule"/>
</dbReference>
<evidence type="ECO:0000256" key="14">
    <source>
        <dbReference type="PIRNR" id="PIRNR006439"/>
    </source>
</evidence>
<evidence type="ECO:0000259" key="16">
    <source>
        <dbReference type="Pfam" id="PF02775"/>
    </source>
</evidence>
<feature type="domain" description="Pyruvate flavodoxin/ferredoxin oxidoreductase pyrimidine binding" evidence="15">
    <location>
        <begin position="27"/>
        <end position="163"/>
    </location>
</feature>
<organism evidence="17 18">
    <name type="scientific">Methanolobus mangrovi</name>
    <dbReference type="NCBI Taxonomy" id="3072977"/>
    <lineage>
        <taxon>Archaea</taxon>
        <taxon>Methanobacteriati</taxon>
        <taxon>Methanobacteriota</taxon>
        <taxon>Stenosarchaea group</taxon>
        <taxon>Methanomicrobia</taxon>
        <taxon>Methanosarcinales</taxon>
        <taxon>Methanosarcinaceae</taxon>
        <taxon>Methanolobus</taxon>
    </lineage>
</organism>
<accession>A0AA51YJC3</accession>
<dbReference type="FunFam" id="3.40.50.970:FF:000039">
    <property type="entry name" value="Indolepyruvate oxidoreductase subunit IorA"/>
    <property type="match status" value="1"/>
</dbReference>
<dbReference type="InterPro" id="IPR009014">
    <property type="entry name" value="Transketo_C/PFOR_II"/>
</dbReference>
<keyword evidence="8 14" id="KW-0249">Electron transport</keyword>
<keyword evidence="6 14" id="KW-0004">4Fe-4S</keyword>
<dbReference type="Proteomes" id="UP001183006">
    <property type="component" value="Chromosome"/>
</dbReference>
<sequence length="514" mass="56158">MTDNKDITGLEAIYLSAIDSNVRFITAVAGYPITAVADYFFKEKDSNNYDIHWFTNEKAAMEAALGASVTGIRSMVLVKHVGMNLLSDPLMTAMMHTIGAGLVILAGDDPGAKASQNEQDSRFYGPLSETAVFDPATPKDAYDSLKRAFELSEEVKVPVIMRITDRLEKREQNVTRTAGKKEEANILGKKLDRDIWKLTMHGKHQRFHIESEPLLSHETENSRFNLMKVNGDKVGIISSGYPSSIVNDILSTQLVYSGYSHLALGLVSPFPKNVVKEFISKHERILVVEESEAFIESYISTCDSILGKRSGHLPVGMIEKEHVEFALENIDKDDVSKYTHIQTIVSRGSRPICGDCPFMPLYNVLHDIEPVAGDMGCSIRTAPDPLNAVNTGFALGGAISTACGFPGKGIAVIGDFGLAHSGIVGLINAVSCGFDILVIILQNEIAAMTGGQETPDLHDVVRTLVPDTTVFDIDRSISSEGSDKTQDILRNLIQQKLKTKGVSVIYIEGKCTLY</sequence>
<comment type="subunit">
    <text evidence="2 14">Heterodimer of the IorA and IorB subunits.</text>
</comment>
<proteinExistence type="predicted"/>
<evidence type="ECO:0000256" key="13">
    <source>
        <dbReference type="ARBA" id="ARBA00048332"/>
    </source>
</evidence>
<dbReference type="PANTHER" id="PTHR43710">
    <property type="entry name" value="2-HYDROXYACYL-COA LYASE"/>
    <property type="match status" value="1"/>
</dbReference>
<evidence type="ECO:0000256" key="11">
    <source>
        <dbReference type="ARBA" id="ARBA00023014"/>
    </source>
</evidence>
<keyword evidence="11 14" id="KW-0411">Iron-sulfur</keyword>
<dbReference type="RefSeq" id="WP_309308408.1">
    <property type="nucleotide sequence ID" value="NZ_CP133594.1"/>
</dbReference>
<dbReference type="GO" id="GO:0051539">
    <property type="term" value="F:4 iron, 4 sulfur cluster binding"/>
    <property type="evidence" value="ECO:0007669"/>
    <property type="project" value="UniProtKB-UniRule"/>
</dbReference>
<evidence type="ECO:0000313" key="17">
    <source>
        <dbReference type="EMBL" id="WMW22460.1"/>
    </source>
</evidence>
<feature type="domain" description="Thiamine pyrophosphate enzyme TPP-binding" evidence="16">
    <location>
        <begin position="390"/>
        <end position="505"/>
    </location>
</feature>
<dbReference type="Pfam" id="PF01855">
    <property type="entry name" value="POR_N"/>
    <property type="match status" value="1"/>
</dbReference>
<dbReference type="AlphaFoldDB" id="A0AA51YJC3"/>
<dbReference type="PANTHER" id="PTHR43710:SF6">
    <property type="entry name" value="INDOLEPYRUVATE OXIDOREDUCTASE SUBUNIT IORA"/>
    <property type="match status" value="1"/>
</dbReference>
<keyword evidence="10 14" id="KW-0408">Iron</keyword>
<evidence type="ECO:0000259" key="15">
    <source>
        <dbReference type="Pfam" id="PF01855"/>
    </source>
</evidence>
<evidence type="ECO:0000256" key="3">
    <source>
        <dbReference type="ARBA" id="ARBA00012812"/>
    </source>
</evidence>
<evidence type="ECO:0000256" key="2">
    <source>
        <dbReference type="ARBA" id="ARBA00011238"/>
    </source>
</evidence>
<evidence type="ECO:0000256" key="6">
    <source>
        <dbReference type="ARBA" id="ARBA00022485"/>
    </source>
</evidence>
<dbReference type="GO" id="GO:0030976">
    <property type="term" value="F:thiamine pyrophosphate binding"/>
    <property type="evidence" value="ECO:0007669"/>
    <property type="project" value="InterPro"/>
</dbReference>